<accession>A0A2M4DRH5</accession>
<dbReference type="AlphaFoldDB" id="A0A2M4DRH5"/>
<protein>
    <submittedName>
        <fullName evidence="2">Putative secreted protein</fullName>
    </submittedName>
</protein>
<keyword evidence="1" id="KW-0732">Signal</keyword>
<sequence length="70" mass="8027">MVHASRQMVVLLLVRFVLNAGPVQHELIPTRLEQLLKVRILEHGRCVDGSTVQWKVDLVQSFSHLVRCLL</sequence>
<feature type="signal peptide" evidence="1">
    <location>
        <begin position="1"/>
        <end position="20"/>
    </location>
</feature>
<proteinExistence type="predicted"/>
<organism evidence="2">
    <name type="scientific">Anopheles darlingi</name>
    <name type="common">Mosquito</name>
    <dbReference type="NCBI Taxonomy" id="43151"/>
    <lineage>
        <taxon>Eukaryota</taxon>
        <taxon>Metazoa</taxon>
        <taxon>Ecdysozoa</taxon>
        <taxon>Arthropoda</taxon>
        <taxon>Hexapoda</taxon>
        <taxon>Insecta</taxon>
        <taxon>Pterygota</taxon>
        <taxon>Neoptera</taxon>
        <taxon>Endopterygota</taxon>
        <taxon>Diptera</taxon>
        <taxon>Nematocera</taxon>
        <taxon>Culicoidea</taxon>
        <taxon>Culicidae</taxon>
        <taxon>Anophelinae</taxon>
        <taxon>Anopheles</taxon>
    </lineage>
</organism>
<evidence type="ECO:0000313" key="2">
    <source>
        <dbReference type="EMBL" id="MBW80156.1"/>
    </source>
</evidence>
<dbReference type="EMBL" id="GGFL01015978">
    <property type="protein sequence ID" value="MBW80156.1"/>
    <property type="molecule type" value="Transcribed_RNA"/>
</dbReference>
<reference evidence="2" key="1">
    <citation type="submission" date="2018-01" db="EMBL/GenBank/DDBJ databases">
        <title>An insight into the sialome of Amazonian anophelines.</title>
        <authorList>
            <person name="Ribeiro J.M."/>
            <person name="Scarpassa V."/>
            <person name="Calvo E."/>
        </authorList>
    </citation>
    <scope>NUCLEOTIDE SEQUENCE</scope>
</reference>
<name>A0A2M4DRH5_ANODA</name>
<evidence type="ECO:0000256" key="1">
    <source>
        <dbReference type="SAM" id="SignalP"/>
    </source>
</evidence>
<feature type="chain" id="PRO_5014656506" evidence="1">
    <location>
        <begin position="21"/>
        <end position="70"/>
    </location>
</feature>